<sequence>MVCGGVRKDNRISINSKNVFAALGSLKKKKKSKGVSKKGKKEDKVDNEHVFWDPTPLTVRSWADVDDEDYYAITLRLRFGVWALGMMIRLLWLRFKLHEELCLQKRKGYMGVTFLDKGLKGTRSDVNSKASNYVSSGIGLTKGSELSENDLKNNRRVKRKSQAIDGDMITKERGNWRHLKEELIRLYVPSCQTTAT</sequence>
<evidence type="ECO:0000313" key="1">
    <source>
        <dbReference type="EMBL" id="GEU81927.1"/>
    </source>
</evidence>
<comment type="caution">
    <text evidence="1">The sequence shown here is derived from an EMBL/GenBank/DDBJ whole genome shotgun (WGS) entry which is preliminary data.</text>
</comment>
<accession>A0A6L2N904</accession>
<dbReference type="PANTHER" id="PTHR31365">
    <property type="entry name" value="EXPRESSED PROTEIN"/>
    <property type="match status" value="1"/>
</dbReference>
<proteinExistence type="predicted"/>
<protein>
    <submittedName>
        <fullName evidence="1">Uncharacterized protein</fullName>
    </submittedName>
</protein>
<dbReference type="EMBL" id="BKCJ010008381">
    <property type="protein sequence ID" value="GEU81927.1"/>
    <property type="molecule type" value="Genomic_DNA"/>
</dbReference>
<gene>
    <name evidence="1" type="ORF">Tci_053905</name>
</gene>
<reference evidence="1" key="1">
    <citation type="journal article" date="2019" name="Sci. Rep.">
        <title>Draft genome of Tanacetum cinerariifolium, the natural source of mosquito coil.</title>
        <authorList>
            <person name="Yamashiro T."/>
            <person name="Shiraishi A."/>
            <person name="Satake H."/>
            <person name="Nakayama K."/>
        </authorList>
    </citation>
    <scope>NUCLEOTIDE SEQUENCE</scope>
</reference>
<name>A0A6L2N904_TANCI</name>
<dbReference type="PANTHER" id="PTHR31365:SF4">
    <property type="entry name" value="OS05G0179800 PROTEIN"/>
    <property type="match status" value="1"/>
</dbReference>
<organism evidence="1">
    <name type="scientific">Tanacetum cinerariifolium</name>
    <name type="common">Dalmatian daisy</name>
    <name type="synonym">Chrysanthemum cinerariifolium</name>
    <dbReference type="NCBI Taxonomy" id="118510"/>
    <lineage>
        <taxon>Eukaryota</taxon>
        <taxon>Viridiplantae</taxon>
        <taxon>Streptophyta</taxon>
        <taxon>Embryophyta</taxon>
        <taxon>Tracheophyta</taxon>
        <taxon>Spermatophyta</taxon>
        <taxon>Magnoliopsida</taxon>
        <taxon>eudicotyledons</taxon>
        <taxon>Gunneridae</taxon>
        <taxon>Pentapetalae</taxon>
        <taxon>asterids</taxon>
        <taxon>campanulids</taxon>
        <taxon>Asterales</taxon>
        <taxon>Asteraceae</taxon>
        <taxon>Asteroideae</taxon>
        <taxon>Anthemideae</taxon>
        <taxon>Anthemidinae</taxon>
        <taxon>Tanacetum</taxon>
    </lineage>
</organism>
<dbReference type="AlphaFoldDB" id="A0A6L2N904"/>